<dbReference type="AlphaFoldDB" id="A0A8X6PEF4"/>
<dbReference type="EMBL" id="BMAW01068904">
    <property type="protein sequence ID" value="GFT66317.1"/>
    <property type="molecule type" value="Genomic_DNA"/>
</dbReference>
<organism evidence="1 2">
    <name type="scientific">Nephila pilipes</name>
    <name type="common">Giant wood spider</name>
    <name type="synonym">Nephila maculata</name>
    <dbReference type="NCBI Taxonomy" id="299642"/>
    <lineage>
        <taxon>Eukaryota</taxon>
        <taxon>Metazoa</taxon>
        <taxon>Ecdysozoa</taxon>
        <taxon>Arthropoda</taxon>
        <taxon>Chelicerata</taxon>
        <taxon>Arachnida</taxon>
        <taxon>Araneae</taxon>
        <taxon>Araneomorphae</taxon>
        <taxon>Entelegynae</taxon>
        <taxon>Araneoidea</taxon>
        <taxon>Nephilidae</taxon>
        <taxon>Nephila</taxon>
    </lineage>
</organism>
<accession>A0A8X6PEF4</accession>
<reference evidence="1" key="1">
    <citation type="submission" date="2020-08" db="EMBL/GenBank/DDBJ databases">
        <title>Multicomponent nature underlies the extraordinary mechanical properties of spider dragline silk.</title>
        <authorList>
            <person name="Kono N."/>
            <person name="Nakamura H."/>
            <person name="Mori M."/>
            <person name="Yoshida Y."/>
            <person name="Ohtoshi R."/>
            <person name="Malay A.D."/>
            <person name="Moran D.A.P."/>
            <person name="Tomita M."/>
            <person name="Numata K."/>
            <person name="Arakawa K."/>
        </authorList>
    </citation>
    <scope>NUCLEOTIDE SEQUENCE</scope>
</reference>
<protein>
    <submittedName>
        <fullName evidence="1">Uncharacterized protein</fullName>
    </submittedName>
</protein>
<dbReference type="Proteomes" id="UP000887013">
    <property type="component" value="Unassembled WGS sequence"/>
</dbReference>
<keyword evidence="2" id="KW-1185">Reference proteome</keyword>
<gene>
    <name evidence="1" type="ORF">NPIL_598081</name>
</gene>
<sequence length="92" mass="10497">MSLLTQLVNKVIRAGKLNTDSIQLSLTLHPFVVDHPYHLLKTLARVVHQELSKDFHQNTYLRNPNPKDLLSRGLEEKPQLSKLCGKDQIFPG</sequence>
<comment type="caution">
    <text evidence="1">The sequence shown here is derived from an EMBL/GenBank/DDBJ whole genome shotgun (WGS) entry which is preliminary data.</text>
</comment>
<evidence type="ECO:0000313" key="1">
    <source>
        <dbReference type="EMBL" id="GFT66317.1"/>
    </source>
</evidence>
<evidence type="ECO:0000313" key="2">
    <source>
        <dbReference type="Proteomes" id="UP000887013"/>
    </source>
</evidence>
<proteinExistence type="predicted"/>
<name>A0A8X6PEF4_NEPPI</name>